<dbReference type="GO" id="GO:0003872">
    <property type="term" value="F:6-phosphofructokinase activity"/>
    <property type="evidence" value="ECO:0007669"/>
    <property type="project" value="UniProtKB-UniRule"/>
</dbReference>
<keyword evidence="3 6" id="KW-0479">Metal-binding</keyword>
<feature type="binding site" evidence="6">
    <location>
        <begin position="139"/>
        <end position="141"/>
    </location>
    <ligand>
        <name>substrate</name>
    </ligand>
</feature>
<evidence type="ECO:0000313" key="8">
    <source>
        <dbReference type="EMBL" id="GCF07709.1"/>
    </source>
</evidence>
<keyword evidence="5 6" id="KW-0460">Magnesium</keyword>
<feature type="binding site" evidence="6">
    <location>
        <position position="111"/>
    </location>
    <ligand>
        <name>Mg(2+)</name>
        <dbReference type="ChEBI" id="CHEBI:18420"/>
        <note>catalytic</note>
    </ligand>
</feature>
<keyword evidence="6" id="KW-0963">Cytoplasm</keyword>
<dbReference type="EC" id="2.7.1.90" evidence="6"/>
<dbReference type="InterPro" id="IPR022953">
    <property type="entry name" value="ATP_PFK"/>
</dbReference>
<feature type="binding site" evidence="6">
    <location>
        <position position="16"/>
    </location>
    <ligand>
        <name>diphosphate</name>
        <dbReference type="ChEBI" id="CHEBI:33019"/>
    </ligand>
</feature>
<comment type="caution">
    <text evidence="6">Lacks conserved residue(s) required for the propagation of feature annotation.</text>
</comment>
<dbReference type="Proteomes" id="UP000322530">
    <property type="component" value="Unassembled WGS sequence"/>
</dbReference>
<keyword evidence="6" id="KW-0324">Glycolysis</keyword>
<evidence type="ECO:0000256" key="2">
    <source>
        <dbReference type="ARBA" id="ARBA00022679"/>
    </source>
</evidence>
<evidence type="ECO:0000256" key="3">
    <source>
        <dbReference type="ARBA" id="ARBA00022723"/>
    </source>
</evidence>
<dbReference type="PRINTS" id="PR00476">
    <property type="entry name" value="PHFRCTKINASE"/>
</dbReference>
<comment type="caution">
    <text evidence="8">The sequence shown here is derived from an EMBL/GenBank/DDBJ whole genome shotgun (WGS) entry which is preliminary data.</text>
</comment>
<comment type="subunit">
    <text evidence="6">Homodimer.</text>
</comment>
<organism evidence="8 9">
    <name type="scientific">Dictyobacter arantiisoli</name>
    <dbReference type="NCBI Taxonomy" id="2014874"/>
    <lineage>
        <taxon>Bacteria</taxon>
        <taxon>Bacillati</taxon>
        <taxon>Chloroflexota</taxon>
        <taxon>Ktedonobacteria</taxon>
        <taxon>Ktedonobacterales</taxon>
        <taxon>Dictyobacteraceae</taxon>
        <taxon>Dictyobacter</taxon>
    </lineage>
</organism>
<evidence type="ECO:0000256" key="4">
    <source>
        <dbReference type="ARBA" id="ARBA00022777"/>
    </source>
</evidence>
<evidence type="ECO:0000256" key="5">
    <source>
        <dbReference type="ARBA" id="ARBA00022842"/>
    </source>
</evidence>
<keyword evidence="4 6" id="KW-0418">Kinase</keyword>
<evidence type="ECO:0000256" key="1">
    <source>
        <dbReference type="ARBA" id="ARBA00001946"/>
    </source>
</evidence>
<dbReference type="GO" id="GO:0046872">
    <property type="term" value="F:metal ion binding"/>
    <property type="evidence" value="ECO:0007669"/>
    <property type="project" value="UniProtKB-KW"/>
</dbReference>
<evidence type="ECO:0000259" key="7">
    <source>
        <dbReference type="Pfam" id="PF00365"/>
    </source>
</evidence>
<dbReference type="Gene3D" id="3.40.50.460">
    <property type="entry name" value="Phosphofructokinase domain"/>
    <property type="match status" value="1"/>
</dbReference>
<feature type="binding site" evidence="6">
    <location>
        <begin position="186"/>
        <end position="188"/>
    </location>
    <ligand>
        <name>substrate</name>
    </ligand>
</feature>
<accession>A0A5A5T9P4</accession>
<dbReference type="Pfam" id="PF00365">
    <property type="entry name" value="PFK"/>
    <property type="match status" value="1"/>
</dbReference>
<dbReference type="GO" id="GO:0005737">
    <property type="term" value="C:cytoplasm"/>
    <property type="evidence" value="ECO:0007669"/>
    <property type="project" value="UniProtKB-SubCell"/>
</dbReference>
<dbReference type="SUPFAM" id="SSF53784">
    <property type="entry name" value="Phosphofructokinase"/>
    <property type="match status" value="1"/>
</dbReference>
<dbReference type="GO" id="GO:0006002">
    <property type="term" value="P:fructose 6-phosphate metabolic process"/>
    <property type="evidence" value="ECO:0007669"/>
    <property type="project" value="InterPro"/>
</dbReference>
<comment type="cofactor">
    <cofactor evidence="1 6">
        <name>Mg(2+)</name>
        <dbReference type="ChEBI" id="CHEBI:18420"/>
    </cofactor>
</comment>
<dbReference type="HAMAP" id="MF_01978">
    <property type="entry name" value="Phosphofructokinase_II_B2"/>
    <property type="match status" value="1"/>
</dbReference>
<dbReference type="InterPro" id="IPR035966">
    <property type="entry name" value="PKF_sf"/>
</dbReference>
<feature type="binding site" evidence="6">
    <location>
        <position position="243"/>
    </location>
    <ligand>
        <name>substrate</name>
    </ligand>
</feature>
<evidence type="ECO:0000313" key="9">
    <source>
        <dbReference type="Proteomes" id="UP000322530"/>
    </source>
</evidence>
<proteinExistence type="inferred from homology"/>
<feature type="active site" description="Proton acceptor" evidence="6">
    <location>
        <position position="141"/>
    </location>
</feature>
<comment type="function">
    <text evidence="6">Catalyzes the phosphorylation of D-fructose 6-phosphate, the first committing step of glycolysis. Uses inorganic phosphate (PPi) as phosphoryl donor instead of ATP like common ATP-dependent phosphofructokinases (ATP-PFKs), which renders the reaction reversible, and can thus function both in glycolysis and gluconeogenesis. Consistently, PPi-PFK can replace the enzymes of both the forward (ATP-PFK) and reverse (fructose-bisphosphatase (FBPase)) reactions.</text>
</comment>
<feature type="site" description="Important for catalytic activity and substrate specificity; stabilizes the transition state when the phosphoryl donor is PPi; prevents ATP from binding by mimicking the alpha-phosphate group of ATP" evidence="6">
    <location>
        <position position="112"/>
    </location>
</feature>
<dbReference type="EMBL" id="BIXY01000013">
    <property type="protein sequence ID" value="GCF07709.1"/>
    <property type="molecule type" value="Genomic_DNA"/>
</dbReference>
<dbReference type="PANTHER" id="PTHR45770">
    <property type="entry name" value="ATP-DEPENDENT 6-PHOSPHOFRUCTOKINASE 1"/>
    <property type="match status" value="1"/>
</dbReference>
<dbReference type="InterPro" id="IPR050929">
    <property type="entry name" value="PFKA"/>
</dbReference>
<dbReference type="RefSeq" id="WP_235932506.1">
    <property type="nucleotide sequence ID" value="NZ_BIXY01000013.1"/>
</dbReference>
<dbReference type="PIRSF" id="PIRSF036483">
    <property type="entry name" value="PFK_XF0274"/>
    <property type="match status" value="1"/>
</dbReference>
<comment type="activity regulation">
    <text evidence="6">Non-allosteric.</text>
</comment>
<evidence type="ECO:0000256" key="6">
    <source>
        <dbReference type="HAMAP-Rule" id="MF_01978"/>
    </source>
</evidence>
<keyword evidence="2 6" id="KW-0808">Transferase</keyword>
<dbReference type="Gene3D" id="3.40.50.450">
    <property type="match status" value="1"/>
</dbReference>
<comment type="subcellular location">
    <subcellularLocation>
        <location evidence="6">Cytoplasm</location>
    </subcellularLocation>
</comment>
<reference evidence="8 9" key="1">
    <citation type="submission" date="2019-01" db="EMBL/GenBank/DDBJ databases">
        <title>Draft genome sequence of Dictyobacter sp. Uno17.</title>
        <authorList>
            <person name="Wang C.M."/>
            <person name="Zheng Y."/>
            <person name="Sakai Y."/>
            <person name="Abe K."/>
            <person name="Yokota A."/>
            <person name="Yabe S."/>
        </authorList>
    </citation>
    <scope>NUCLEOTIDE SEQUENCE [LARGE SCALE GENOMIC DNA]</scope>
    <source>
        <strain evidence="8 9">Uno17</strain>
    </source>
</reference>
<feature type="site" description="Important for catalytic activity; stabilizes the transition state when the phosphoryl donor is PPi" evidence="6">
    <location>
        <position position="138"/>
    </location>
</feature>
<dbReference type="InterPro" id="IPR000023">
    <property type="entry name" value="Phosphofructokinase_dom"/>
</dbReference>
<feature type="domain" description="Phosphofructokinase" evidence="7">
    <location>
        <begin position="9"/>
        <end position="303"/>
    </location>
</feature>
<dbReference type="GO" id="GO:0047334">
    <property type="term" value="F:diphosphate-fructose-6-phosphate 1-phosphotransferase activity"/>
    <property type="evidence" value="ECO:0007669"/>
    <property type="project" value="UniProtKB-EC"/>
</dbReference>
<protein>
    <recommendedName>
        <fullName evidence="6">Pyrophosphate--fructose 6-phosphate 1-phosphotransferase</fullName>
        <ecNumber evidence="6">2.7.1.90</ecNumber>
    </recommendedName>
    <alternativeName>
        <fullName evidence="6">6-phosphofructokinase, pyrophosphate dependent</fullName>
    </alternativeName>
    <alternativeName>
        <fullName evidence="6">PPi-dependent phosphofructokinase</fullName>
        <shortName evidence="6">PPi-PFK</shortName>
    </alternativeName>
    <alternativeName>
        <fullName evidence="6">Pyrophosphate-dependent 6-phosphofructose-1-kinase</fullName>
    </alternativeName>
</protein>
<keyword evidence="9" id="KW-1185">Reference proteome</keyword>
<name>A0A5A5T9P4_9CHLR</name>
<gene>
    <name evidence="6 8" type="primary">pfp</name>
    <name evidence="8" type="ORF">KDI_12730</name>
</gene>
<sequence length="401" mass="44100">MSSIHSGNLIIGQSGGATAVINASLVGAVEAALTSQRINGIYGMHHGIEGLLKEDIIDLRQQPSSIWPQLVHTPSAALGSCRYKLQPHDLERTIEILKRYDIRYLLYIGGNDSADTAHQIAQAARQANYELYILSIPKTIDNDLPFTDHCPGYGSAARFIAQATQDSTLNTLSIPWHYPVKVIETMGRDAGWLTASAALGKRSETDAPHILLLPEQPFREQTFLTQVEDIYRRLGYVIIVVAEAMRDDKGQALGTAGQAGLDAFQHPLLSGAAQYLVELVKRELKIRARFDKPGDLQRMSSTSISKPDQEEAYLVGKMGVQALLAGESDKMITLVRHTEPDYHCTTGLADLDTVANVQRLIPDHYLNADKTMVTQAFYNYALPLIGAPLIPASKLEMTRIQ</sequence>
<dbReference type="AlphaFoldDB" id="A0A5A5T9P4"/>
<dbReference type="NCBIfam" id="NF010675">
    <property type="entry name" value="PRK14072.1"/>
    <property type="match status" value="1"/>
</dbReference>
<comment type="pathway">
    <text evidence="6">Carbohydrate degradation; glycolysis; D-glyceraldehyde 3-phosphate and glycerone phosphate from D-glucose: step 3/4.</text>
</comment>
<dbReference type="InterPro" id="IPR011404">
    <property type="entry name" value="PPi-PFK"/>
</dbReference>
<dbReference type="UniPathway" id="UPA00109">
    <property type="reaction ID" value="UER00182"/>
</dbReference>
<comment type="similarity">
    <text evidence="6">Belongs to the phosphofructokinase type A (PFKA) family. PPi-dependent PFK group II subfamily. Clade 'B2' sub-subfamily.</text>
</comment>
<comment type="catalytic activity">
    <reaction evidence="6">
        <text>beta-D-fructose 6-phosphate + diphosphate = beta-D-fructose 1,6-bisphosphate + phosphate + H(+)</text>
        <dbReference type="Rhea" id="RHEA:13613"/>
        <dbReference type="ChEBI" id="CHEBI:15378"/>
        <dbReference type="ChEBI" id="CHEBI:32966"/>
        <dbReference type="ChEBI" id="CHEBI:33019"/>
        <dbReference type="ChEBI" id="CHEBI:43474"/>
        <dbReference type="ChEBI" id="CHEBI:57634"/>
        <dbReference type="EC" id="2.7.1.90"/>
    </reaction>
</comment>